<dbReference type="InterPro" id="IPR014772">
    <property type="entry name" value="Munc13_dom-2"/>
</dbReference>
<dbReference type="PROSITE" id="PS51258">
    <property type="entry name" value="MHD1"/>
    <property type="match status" value="1"/>
</dbReference>
<dbReference type="AlphaFoldDB" id="A0A834LLR0"/>
<feature type="compositionally biased region" description="Polar residues" evidence="1">
    <location>
        <begin position="54"/>
        <end position="69"/>
    </location>
</feature>
<dbReference type="InterPro" id="IPR008528">
    <property type="entry name" value="unc-13_homologue"/>
</dbReference>
<feature type="domain" description="MHD2" evidence="3">
    <location>
        <begin position="799"/>
        <end position="909"/>
    </location>
</feature>
<feature type="domain" description="MHD1" evidence="2">
    <location>
        <begin position="525"/>
        <end position="668"/>
    </location>
</feature>
<protein>
    <recommendedName>
        <fullName evidence="6">MHD1 domain-containing protein</fullName>
    </recommendedName>
</protein>
<evidence type="ECO:0000313" key="5">
    <source>
        <dbReference type="Proteomes" id="UP000626092"/>
    </source>
</evidence>
<gene>
    <name evidence="4" type="ORF">RHSIM_Rhsim05G0041400</name>
</gene>
<dbReference type="PROSITE" id="PS51259">
    <property type="entry name" value="MHD2"/>
    <property type="match status" value="1"/>
</dbReference>
<evidence type="ECO:0000313" key="4">
    <source>
        <dbReference type="EMBL" id="KAF7144157.1"/>
    </source>
</evidence>
<dbReference type="InterPro" id="IPR057984">
    <property type="entry name" value="PATROL1_C"/>
</dbReference>
<organism evidence="4 5">
    <name type="scientific">Rhododendron simsii</name>
    <name type="common">Sims's rhododendron</name>
    <dbReference type="NCBI Taxonomy" id="118357"/>
    <lineage>
        <taxon>Eukaryota</taxon>
        <taxon>Viridiplantae</taxon>
        <taxon>Streptophyta</taxon>
        <taxon>Embryophyta</taxon>
        <taxon>Tracheophyta</taxon>
        <taxon>Spermatophyta</taxon>
        <taxon>Magnoliopsida</taxon>
        <taxon>eudicotyledons</taxon>
        <taxon>Gunneridae</taxon>
        <taxon>Pentapetalae</taxon>
        <taxon>asterids</taxon>
        <taxon>Ericales</taxon>
        <taxon>Ericaceae</taxon>
        <taxon>Ericoideae</taxon>
        <taxon>Rhodoreae</taxon>
        <taxon>Rhododendron</taxon>
    </lineage>
</organism>
<dbReference type="Proteomes" id="UP000626092">
    <property type="component" value="Unassembled WGS sequence"/>
</dbReference>
<dbReference type="OrthoDB" id="2015333at2759"/>
<dbReference type="EMBL" id="WJXA01000005">
    <property type="protein sequence ID" value="KAF7144157.1"/>
    <property type="molecule type" value="Genomic_DNA"/>
</dbReference>
<evidence type="ECO:0008006" key="6">
    <source>
        <dbReference type="Google" id="ProtNLM"/>
    </source>
</evidence>
<reference evidence="4" key="1">
    <citation type="submission" date="2019-11" db="EMBL/GenBank/DDBJ databases">
        <authorList>
            <person name="Liu Y."/>
            <person name="Hou J."/>
            <person name="Li T.-Q."/>
            <person name="Guan C.-H."/>
            <person name="Wu X."/>
            <person name="Wu H.-Z."/>
            <person name="Ling F."/>
            <person name="Zhang R."/>
            <person name="Shi X.-G."/>
            <person name="Ren J.-P."/>
            <person name="Chen E.-F."/>
            <person name="Sun J.-M."/>
        </authorList>
    </citation>
    <scope>NUCLEOTIDE SEQUENCE</scope>
    <source>
        <strain evidence="4">Adult_tree_wgs_1</strain>
        <tissue evidence="4">Leaves</tissue>
    </source>
</reference>
<keyword evidence="5" id="KW-1185">Reference proteome</keyword>
<evidence type="ECO:0000259" key="3">
    <source>
        <dbReference type="PROSITE" id="PS51259"/>
    </source>
</evidence>
<accession>A0A834LLR0</accession>
<proteinExistence type="predicted"/>
<feature type="region of interest" description="Disordered" evidence="1">
    <location>
        <begin position="1"/>
        <end position="20"/>
    </location>
</feature>
<dbReference type="InterPro" id="IPR014770">
    <property type="entry name" value="Munc13_1"/>
</dbReference>
<evidence type="ECO:0000259" key="2">
    <source>
        <dbReference type="PROSITE" id="PS51258"/>
    </source>
</evidence>
<name>A0A834LLR0_RHOSS</name>
<evidence type="ECO:0000256" key="1">
    <source>
        <dbReference type="SAM" id="MobiDB-lite"/>
    </source>
</evidence>
<feature type="region of interest" description="Disordered" evidence="1">
    <location>
        <begin position="54"/>
        <end position="123"/>
    </location>
</feature>
<dbReference type="PANTHER" id="PTHR31280:SF16">
    <property type="entry name" value="GLS PROTEIN (DUF810)"/>
    <property type="match status" value="1"/>
</dbReference>
<dbReference type="PANTHER" id="PTHR31280">
    <property type="entry name" value="PROTEIN UNC-13 HOMOLOG"/>
    <property type="match status" value="1"/>
</dbReference>
<sequence length="985" mass="109699">MGISNDKTTIPVPPSDDLPNPFAAQLGLPLSDMELRETAYEVLVASCRSTGANPLTYMSQSQRLSPSTERSLSISSPRRSPLKSVTPKKSCSNALGLRKSAAAAMKKGRDSSGQDAGKAKRPATVPDLVRVQMGISEHADSRIRRGLLRIAVAQVGKRIETMVLPLELLQHFKHTDFPNQLEYESWQKRKLKILEAGLLLHPRLPLDKNDTAPQRLKKLISGALETPIKTGKQSEKMKGLWTTVMSLACRSFDGSVSETCHWADGVPLNLCVYQMFLEACFDADEKTAIVEEVDEVLDLVKKTWVVLGINQMLHNLCFSWVLFHRYVSTGQVETDLLFAANCLLVEVEKDAKASTDAACSSILSSTLNLILGWIEKSLLSYHDTFYSDNIDVMPIFVSLAVLTAKILEKDISLGKEVDVARDRVDMYIRSSVHSAFSQARQKVEMIKSSKKSSKNQRNPLPVLSILAQDIIEVALNEKEIFSPILKRWHPLAAGAAVAVLHACYGNELKRFVKIAGIGELSPNAVLVLHAADKLERVLVQIAVEDSVESEDGGKTGIQEMTPFESEGVMDSLVKTWIGTRLDRLRELVDRNLQEEDWDPEAYKERYAPSAGDVLRMMDETLEAFFSLPMTRHRALLPDLMGGLDQCLQQYIMEAKSGCGSRNNFIPVMPALTRCKTGSKLPVALKRKENSYAAQGRKPQLGTTAGENSLGLPQQCVRINTMQHIRVELEVLVKRIINRLNSKSSSPEDISQGIRKKFELSIAACVEGLQQLCEATAYKVVFHDLSHVLWDGLYVGEVSLSRIEPFLEELEQHLEIILATAHDRVLTRLITEVMKASFEGFLFVLLAGGPSRAFTKQDSDTLEEDFKFLMDLFWFNGDGLPSELIIKASTTVQGVLPLFRIPTESLIEQFRRITHDTYGLSAKSKLPLPPTSGKWDPTDPNTLLRVLCHRNDDMASNFLKKTYNLPKGVIQVQVPEIRLAYDSMLG</sequence>
<feature type="compositionally biased region" description="Low complexity" evidence="1">
    <location>
        <begin position="70"/>
        <end position="84"/>
    </location>
</feature>
<dbReference type="Pfam" id="PF25761">
    <property type="entry name" value="TPR_PATROL1"/>
    <property type="match status" value="1"/>
</dbReference>
<comment type="caution">
    <text evidence="4">The sequence shown here is derived from an EMBL/GenBank/DDBJ whole genome shotgun (WGS) entry which is preliminary data.</text>
</comment>